<dbReference type="Pfam" id="PF13374">
    <property type="entry name" value="TPR_10"/>
    <property type="match status" value="3"/>
</dbReference>
<proteinExistence type="predicted"/>
<dbReference type="Proteomes" id="UP000838763">
    <property type="component" value="Unassembled WGS sequence"/>
</dbReference>
<dbReference type="InterPro" id="IPR019734">
    <property type="entry name" value="TPR_rpt"/>
</dbReference>
<dbReference type="PANTHER" id="PTHR46082">
    <property type="entry name" value="ATP/GTP-BINDING PROTEIN-RELATED"/>
    <property type="match status" value="1"/>
</dbReference>
<feature type="region of interest" description="Disordered" evidence="1">
    <location>
        <begin position="89"/>
        <end position="121"/>
    </location>
</feature>
<reference evidence="2" key="1">
    <citation type="submission" date="2022-11" db="EMBL/GenBank/DDBJ databases">
        <authorList>
            <person name="Scott C."/>
            <person name="Bruce N."/>
        </authorList>
    </citation>
    <scope>NUCLEOTIDE SEQUENCE</scope>
</reference>
<keyword evidence="3" id="KW-1185">Reference proteome</keyword>
<evidence type="ECO:0008006" key="4">
    <source>
        <dbReference type="Google" id="ProtNLM"/>
    </source>
</evidence>
<organism evidence="2 3">
    <name type="scientific">Parascedosporium putredinis</name>
    <dbReference type="NCBI Taxonomy" id="1442378"/>
    <lineage>
        <taxon>Eukaryota</taxon>
        <taxon>Fungi</taxon>
        <taxon>Dikarya</taxon>
        <taxon>Ascomycota</taxon>
        <taxon>Pezizomycotina</taxon>
        <taxon>Sordariomycetes</taxon>
        <taxon>Hypocreomycetidae</taxon>
        <taxon>Microascales</taxon>
        <taxon>Microascaceae</taxon>
        <taxon>Parascedosporium</taxon>
    </lineage>
</organism>
<gene>
    <name evidence="2" type="ORF">PPNO1_LOCUS4074</name>
</gene>
<dbReference type="InterPro" id="IPR011990">
    <property type="entry name" value="TPR-like_helical_dom_sf"/>
</dbReference>
<dbReference type="EMBL" id="CALLCH030000011">
    <property type="protein sequence ID" value="CAI4214345.1"/>
    <property type="molecule type" value="Genomic_DNA"/>
</dbReference>
<evidence type="ECO:0000313" key="2">
    <source>
        <dbReference type="EMBL" id="CAI4214345.1"/>
    </source>
</evidence>
<dbReference type="Gene3D" id="3.40.50.300">
    <property type="entry name" value="P-loop containing nucleotide triphosphate hydrolases"/>
    <property type="match status" value="1"/>
</dbReference>
<sequence>MAPVNCRKGVHTLPVSNFYLTQSVVLSSMNDRPIIFVCHSLGGLVCEDSGLGWNHRDMARFEGPNDAGFVAVCGELCRWVRDMNSAKDRVPLESQASSPPGPSRPQPSGARMHSNNNRQYNASGSAVQHNVHGHYFNANRDQNFGTIIKGDQHIHQTKSEPHVPHHVIHFQRNEAFVHRDDILEALETLIPHSSQQYQSAALHGLGGSGKTQVALYYAYRRCDPATKNMCSVFWVNADTEATFVADYKAIARRLKFSSDLDGEDLLIAVNGEGESQTYEIHKLVQEAARYRLSTDNSGGKLAVTYHAQGRYAEDEEISVKVLDLRRQTLGEMHPDTIYSMASLAATYHAQGRYVEAEPIRVKALDLHRQALGEMHPDTIYSMASLAGTYYAQGRYVEAEQIQVKALDLRRQALGEMHPDTIHSMASLAVTYYGQGRYAEAEPIQVKALELRRQTLGEMHPATIRSMSDLAVTYHEQGRYVEAEPIKVKALDLRRQAFGEMHPDTIRSMTSLAATYHAQGRYVEAEPMKAKALDLCKQTLGEMHPDTIRSMTSLAATYHAQGRYVEAEPIQAKALDLCKQILGEIHPDTIRSMQSLAATYYAQGRYAEDEQISVKVLDLRRQTLGEMHPDTLHSMYDLSATWSRCGRLGDSITLMEQCLDLRRTVLGSRHPFTIETDTALRRLRQRG</sequence>
<dbReference type="AlphaFoldDB" id="A0A9P1H1P7"/>
<dbReference type="InterPro" id="IPR027417">
    <property type="entry name" value="P-loop_NTPase"/>
</dbReference>
<dbReference type="Gene3D" id="1.25.40.10">
    <property type="entry name" value="Tetratricopeptide repeat domain"/>
    <property type="match status" value="3"/>
</dbReference>
<dbReference type="SUPFAM" id="SSF48452">
    <property type="entry name" value="TPR-like"/>
    <property type="match status" value="3"/>
</dbReference>
<dbReference type="OrthoDB" id="5986190at2759"/>
<comment type="caution">
    <text evidence="2">The sequence shown here is derived from an EMBL/GenBank/DDBJ whole genome shotgun (WGS) entry which is preliminary data.</text>
</comment>
<dbReference type="PANTHER" id="PTHR46082:SF11">
    <property type="entry name" value="AAA+ ATPASE DOMAIN-CONTAINING PROTEIN-RELATED"/>
    <property type="match status" value="1"/>
</dbReference>
<name>A0A9P1H1P7_9PEZI</name>
<evidence type="ECO:0000256" key="1">
    <source>
        <dbReference type="SAM" id="MobiDB-lite"/>
    </source>
</evidence>
<evidence type="ECO:0000313" key="3">
    <source>
        <dbReference type="Proteomes" id="UP000838763"/>
    </source>
</evidence>
<protein>
    <recommendedName>
        <fullName evidence="4">Kinesin light chain</fullName>
    </recommendedName>
</protein>
<accession>A0A9P1H1P7</accession>
<dbReference type="Pfam" id="PF13424">
    <property type="entry name" value="TPR_12"/>
    <property type="match status" value="3"/>
</dbReference>
<dbReference type="InterPro" id="IPR053137">
    <property type="entry name" value="NLR-like"/>
</dbReference>
<dbReference type="SMART" id="SM00028">
    <property type="entry name" value="TPR"/>
    <property type="match status" value="6"/>
</dbReference>
<dbReference type="SUPFAM" id="SSF52540">
    <property type="entry name" value="P-loop containing nucleoside triphosphate hydrolases"/>
    <property type="match status" value="1"/>
</dbReference>